<dbReference type="InterPro" id="IPR027417">
    <property type="entry name" value="P-loop_NTPase"/>
</dbReference>
<evidence type="ECO:0000259" key="7">
    <source>
        <dbReference type="SMART" id="SM00533"/>
    </source>
</evidence>
<proteinExistence type="inferred from homology"/>
<reference evidence="9" key="1">
    <citation type="journal article" date="2020" name="Nature">
        <title>Giant virus diversity and host interactions through global metagenomics.</title>
        <authorList>
            <person name="Schulz F."/>
            <person name="Roux S."/>
            <person name="Paez-Espino D."/>
            <person name="Jungbluth S."/>
            <person name="Walsh D.A."/>
            <person name="Denef V.J."/>
            <person name="McMahon K.D."/>
            <person name="Konstantinidis K.T."/>
            <person name="Eloe-Fadrosh E.A."/>
            <person name="Kyrpides N.C."/>
            <person name="Woyke T."/>
        </authorList>
    </citation>
    <scope>NUCLEOTIDE SEQUENCE</scope>
    <source>
        <strain evidence="9">GVMAG-M-3300023184-165</strain>
    </source>
</reference>
<dbReference type="SUPFAM" id="SSF53150">
    <property type="entry name" value="DNA repair protein MutS, domain II"/>
    <property type="match status" value="1"/>
</dbReference>
<dbReference type="InterPro" id="IPR000432">
    <property type="entry name" value="DNA_mismatch_repair_MutS_C"/>
</dbReference>
<evidence type="ECO:0000256" key="2">
    <source>
        <dbReference type="ARBA" id="ARBA00022741"/>
    </source>
</evidence>
<dbReference type="AlphaFoldDB" id="A0A6C0HQC8"/>
<evidence type="ECO:0000313" key="9">
    <source>
        <dbReference type="EMBL" id="QHT82908.1"/>
    </source>
</evidence>
<keyword evidence="3" id="KW-0227">DNA damage</keyword>
<dbReference type="InterPro" id="IPR036678">
    <property type="entry name" value="MutS_con_dom_sf"/>
</dbReference>
<protein>
    <recommendedName>
        <fullName evidence="10">DNA mismatch repair proteins mutS family domain-containing protein</fullName>
    </recommendedName>
</protein>
<dbReference type="InterPro" id="IPR007695">
    <property type="entry name" value="DNA_mismatch_repair_MutS-lik_N"/>
</dbReference>
<dbReference type="Pfam" id="PF05192">
    <property type="entry name" value="MutS_III"/>
    <property type="match status" value="1"/>
</dbReference>
<dbReference type="InterPro" id="IPR017261">
    <property type="entry name" value="DNA_mismatch_repair_MutS/MSH"/>
</dbReference>
<dbReference type="Gene3D" id="1.10.1420.10">
    <property type="match status" value="1"/>
</dbReference>
<name>A0A6C0HQC8_9ZZZZ</name>
<organism evidence="9">
    <name type="scientific">viral metagenome</name>
    <dbReference type="NCBI Taxonomy" id="1070528"/>
    <lineage>
        <taxon>unclassified sequences</taxon>
        <taxon>metagenomes</taxon>
        <taxon>organismal metagenomes</taxon>
    </lineage>
</organism>
<dbReference type="SUPFAM" id="SSF48334">
    <property type="entry name" value="DNA repair protein MutS, domain III"/>
    <property type="match status" value="1"/>
</dbReference>
<evidence type="ECO:0000256" key="6">
    <source>
        <dbReference type="ARBA" id="ARBA00023204"/>
    </source>
</evidence>
<keyword evidence="6" id="KW-0234">DNA repair</keyword>
<evidence type="ECO:0000256" key="5">
    <source>
        <dbReference type="ARBA" id="ARBA00023125"/>
    </source>
</evidence>
<evidence type="ECO:0000256" key="3">
    <source>
        <dbReference type="ARBA" id="ARBA00022763"/>
    </source>
</evidence>
<dbReference type="Gene3D" id="3.40.50.300">
    <property type="entry name" value="P-loop containing nucleotide triphosphate hydrolases"/>
    <property type="match status" value="1"/>
</dbReference>
<keyword evidence="2" id="KW-0547">Nucleotide-binding</keyword>
<dbReference type="InterPro" id="IPR003615">
    <property type="entry name" value="HNH_nuc"/>
</dbReference>
<dbReference type="SMART" id="SM00534">
    <property type="entry name" value="MUTSac"/>
    <property type="match status" value="1"/>
</dbReference>
<dbReference type="Gene3D" id="3.40.1170.10">
    <property type="entry name" value="DNA repair protein MutS, domain I"/>
    <property type="match status" value="1"/>
</dbReference>
<dbReference type="InterPro" id="IPR036187">
    <property type="entry name" value="DNA_mismatch_repair_MutS_sf"/>
</dbReference>
<feature type="domain" description="DNA mismatch repair protein MutS core" evidence="7">
    <location>
        <begin position="330"/>
        <end position="709"/>
    </location>
</feature>
<dbReference type="Pfam" id="PF00488">
    <property type="entry name" value="MutS_V"/>
    <property type="match status" value="1"/>
</dbReference>
<sequence length="1022" mass="117252">MALIKDYFEKTKNGVEEYGENTIVLMQVGAFFEVYGMRNQTTKNITGSQILAFSSICDMIIADKHVTIGKEDIVMAGFTTYMIDKHLKKLENAGFTVIIYTQDEQAKNTTRSLEGIYSPGTYFSDSNTEITNNIMCVWIHLANKFKSREKEVHIGAANIDIYTGKTTIFQFNELYIESPTTFDELERFVSIYNPSEVIIIGNISDKELNSAISYANIQCKTIHKISTIDTTAKQTETVKRAFNCEKQTYQKEILEKFFTITDYDIFSQNFYQNVIATQAFCYVLDFIYQHNPNLVNKLDEPEFDNCGERLVLANHSLKQLNIIDDGSYNGKFSSVEKLLNLCITPMGKRQFSHMLLNPTTNINYLNEEYEITEHIIKQYKPTVVDSSIKHRLLMIKDVAKINRQVIMKKISPQTIYQLNNNLKVIKDMYSELIKDPTLYQYFKNKLNKKNDVCSQLVTSCDEIIEFLEKNLNMKICENIDKSQQFDINFINPFVDSELDEKTNLLFISSNKLETIRQYFNENIIKYEKKTSKKGSSDYVKMHETEKNSISLVATKRRCNILKEIFNKSTILTLDEKKNGVSLSFTSNEDTNELSTFKLKIHENIFFSHQTSANDFITNPDISDLCSSISSVKIQMKDLIASVYNNILSKMTVFQTQMHNIVDVVTLIDVIFTKVYIARTYNYCKPEIVFNSEKSFMDAKGLRHCLIEHLQQSELYVTNDVELGNNDTDGILLYGTNAVGKTSLIRALGITTIMAQAGLFVPCSQFKFSPYKHIFTRILGNDNMFKNMSTFAVEMYELRTILRLADEKSLVLGDELCSGTESISATSIFVSGIQHLQNKKSSFIFATHLHEIVNYEEITSLKTVVMKHMAVFYDREKDLLIYDRKIKDGPGDNMYGLEVCKSLNLPKEFIESANNIRMKYHPESASILSLKTSHFNSKKIVGICEMCNLEPGKEVHHLQHQKIANENGFIETQTASFHKNHPANLLTLCEKCHDKIHKGKDKKMHKKVKTSKGIEINNITINI</sequence>
<accession>A0A6C0HQC8</accession>
<dbReference type="PIRSF" id="PIRSF037677">
    <property type="entry name" value="DNA_mis_repair_Msh6"/>
    <property type="match status" value="1"/>
</dbReference>
<dbReference type="GO" id="GO:0140664">
    <property type="term" value="F:ATP-dependent DNA damage sensor activity"/>
    <property type="evidence" value="ECO:0007669"/>
    <property type="project" value="InterPro"/>
</dbReference>
<evidence type="ECO:0000256" key="1">
    <source>
        <dbReference type="ARBA" id="ARBA00006271"/>
    </source>
</evidence>
<dbReference type="CDD" id="cd00085">
    <property type="entry name" value="HNHc"/>
    <property type="match status" value="1"/>
</dbReference>
<keyword evidence="4" id="KW-0067">ATP-binding</keyword>
<evidence type="ECO:0000259" key="8">
    <source>
        <dbReference type="SMART" id="SM00534"/>
    </source>
</evidence>
<comment type="similarity">
    <text evidence="1">Belongs to the DNA mismatch repair MutS family.</text>
</comment>
<dbReference type="InterPro" id="IPR045076">
    <property type="entry name" value="MutS"/>
</dbReference>
<dbReference type="Pfam" id="PF01624">
    <property type="entry name" value="MutS_I"/>
    <property type="match status" value="1"/>
</dbReference>
<dbReference type="EMBL" id="MN740004">
    <property type="protein sequence ID" value="QHT82908.1"/>
    <property type="molecule type" value="Genomic_DNA"/>
</dbReference>
<dbReference type="SMART" id="SM00533">
    <property type="entry name" value="MUTSd"/>
    <property type="match status" value="1"/>
</dbReference>
<evidence type="ECO:0000256" key="4">
    <source>
        <dbReference type="ARBA" id="ARBA00022840"/>
    </source>
</evidence>
<dbReference type="InterPro" id="IPR016151">
    <property type="entry name" value="DNA_mismatch_repair_MutS_N"/>
</dbReference>
<dbReference type="PANTHER" id="PTHR11361">
    <property type="entry name" value="DNA MISMATCH REPAIR PROTEIN MUTS FAMILY MEMBER"/>
    <property type="match status" value="1"/>
</dbReference>
<dbReference type="PANTHER" id="PTHR11361:SF34">
    <property type="entry name" value="DNA MISMATCH REPAIR PROTEIN MSH1, MITOCHONDRIAL"/>
    <property type="match status" value="1"/>
</dbReference>
<keyword evidence="5" id="KW-0238">DNA-binding</keyword>
<evidence type="ECO:0008006" key="10">
    <source>
        <dbReference type="Google" id="ProtNLM"/>
    </source>
</evidence>
<dbReference type="GO" id="GO:0006298">
    <property type="term" value="P:mismatch repair"/>
    <property type="evidence" value="ECO:0007669"/>
    <property type="project" value="InterPro"/>
</dbReference>
<dbReference type="GO" id="GO:0005524">
    <property type="term" value="F:ATP binding"/>
    <property type="evidence" value="ECO:0007669"/>
    <property type="project" value="UniProtKB-KW"/>
</dbReference>
<dbReference type="GO" id="GO:0030983">
    <property type="term" value="F:mismatched DNA binding"/>
    <property type="evidence" value="ECO:0007669"/>
    <property type="project" value="InterPro"/>
</dbReference>
<feature type="domain" description="DNA mismatch repair proteins mutS family" evidence="8">
    <location>
        <begin position="727"/>
        <end position="917"/>
    </location>
</feature>
<dbReference type="InterPro" id="IPR007696">
    <property type="entry name" value="DNA_mismatch_repair_MutS_core"/>
</dbReference>
<dbReference type="SUPFAM" id="SSF52540">
    <property type="entry name" value="P-loop containing nucleoside triphosphate hydrolases"/>
    <property type="match status" value="1"/>
</dbReference>
<dbReference type="SUPFAM" id="SSF55271">
    <property type="entry name" value="DNA repair protein MutS, domain I"/>
    <property type="match status" value="1"/>
</dbReference>